<feature type="DNA-binding region" description="OmpR/PhoB-type" evidence="9">
    <location>
        <begin position="152"/>
        <end position="246"/>
    </location>
</feature>
<dbReference type="InterPro" id="IPR001789">
    <property type="entry name" value="Sig_transdc_resp-reg_receiver"/>
</dbReference>
<dbReference type="SMART" id="SM00862">
    <property type="entry name" value="Trans_reg_C"/>
    <property type="match status" value="1"/>
</dbReference>
<gene>
    <name evidence="12" type="ORF">IAA52_09675</name>
</gene>
<keyword evidence="6" id="KW-0804">Transcription</keyword>
<dbReference type="PANTHER" id="PTHR48111">
    <property type="entry name" value="REGULATOR OF RPOS"/>
    <property type="match status" value="1"/>
</dbReference>
<evidence type="ECO:0000256" key="8">
    <source>
        <dbReference type="PROSITE-ProRule" id="PRU00169"/>
    </source>
</evidence>
<proteinExistence type="predicted"/>
<feature type="domain" description="Response regulatory" evidence="10">
    <location>
        <begin position="30"/>
        <end position="143"/>
    </location>
</feature>
<reference evidence="12" key="2">
    <citation type="journal article" date="2021" name="PeerJ">
        <title>Extensive microbial diversity within the chicken gut microbiome revealed by metagenomics and culture.</title>
        <authorList>
            <person name="Gilroy R."/>
            <person name="Ravi A."/>
            <person name="Getino M."/>
            <person name="Pursley I."/>
            <person name="Horton D.L."/>
            <person name="Alikhan N.F."/>
            <person name="Baker D."/>
            <person name="Gharbi K."/>
            <person name="Hall N."/>
            <person name="Watson M."/>
            <person name="Adriaenssens E.M."/>
            <person name="Foster-Nyarko E."/>
            <person name="Jarju S."/>
            <person name="Secka A."/>
            <person name="Antonio M."/>
            <person name="Oren A."/>
            <person name="Chaudhuri R.R."/>
            <person name="La Ragione R."/>
            <person name="Hildebrand F."/>
            <person name="Pallen M.J."/>
        </authorList>
    </citation>
    <scope>NUCLEOTIDE SEQUENCE</scope>
    <source>
        <strain evidence="12">ChiSjej6B24-2974</strain>
    </source>
</reference>
<evidence type="ECO:0000256" key="7">
    <source>
        <dbReference type="ARBA" id="ARBA00024867"/>
    </source>
</evidence>
<dbReference type="PANTHER" id="PTHR48111:SF32">
    <property type="entry name" value="STAGE 0 SPORULATION PROTEIN A HOMOLOG"/>
    <property type="match status" value="1"/>
</dbReference>
<evidence type="ECO:0000256" key="4">
    <source>
        <dbReference type="ARBA" id="ARBA00023015"/>
    </source>
</evidence>
<evidence type="ECO:0000256" key="1">
    <source>
        <dbReference type="ARBA" id="ARBA00018672"/>
    </source>
</evidence>
<keyword evidence="3" id="KW-0902">Two-component regulatory system</keyword>
<protein>
    <recommendedName>
        <fullName evidence="1">Stage 0 sporulation protein A homolog</fullName>
    </recommendedName>
</protein>
<evidence type="ECO:0000259" key="10">
    <source>
        <dbReference type="PROSITE" id="PS50110"/>
    </source>
</evidence>
<dbReference type="AlphaFoldDB" id="A0A9D0ZMW3"/>
<keyword evidence="5 9" id="KW-0238">DNA-binding</keyword>
<evidence type="ECO:0000256" key="3">
    <source>
        <dbReference type="ARBA" id="ARBA00023012"/>
    </source>
</evidence>
<comment type="function">
    <text evidence="7">May play the central regulatory role in sporulation. It may be an element of the effector pathway responsible for the activation of sporulation genes in response to nutritional stress. Spo0A may act in concert with spo0H (a sigma factor) to control the expression of some genes that are critical to the sporulation process.</text>
</comment>
<dbReference type="Pfam" id="PF00072">
    <property type="entry name" value="Response_reg"/>
    <property type="match status" value="1"/>
</dbReference>
<organism evidence="12 13">
    <name type="scientific">Candidatus Pullichristensenella stercorigallinarum</name>
    <dbReference type="NCBI Taxonomy" id="2840909"/>
    <lineage>
        <taxon>Bacteria</taxon>
        <taxon>Bacillati</taxon>
        <taxon>Bacillota</taxon>
        <taxon>Clostridia</taxon>
        <taxon>Candidatus Pullichristensenella</taxon>
    </lineage>
</organism>
<dbReference type="CDD" id="cd00383">
    <property type="entry name" value="trans_reg_C"/>
    <property type="match status" value="1"/>
</dbReference>
<feature type="domain" description="OmpR/PhoB-type" evidence="11">
    <location>
        <begin position="152"/>
        <end position="246"/>
    </location>
</feature>
<dbReference type="SUPFAM" id="SSF52172">
    <property type="entry name" value="CheY-like"/>
    <property type="match status" value="1"/>
</dbReference>
<reference evidence="12" key="1">
    <citation type="submission" date="2020-10" db="EMBL/GenBank/DDBJ databases">
        <authorList>
            <person name="Gilroy R."/>
        </authorList>
    </citation>
    <scope>NUCLEOTIDE SEQUENCE</scope>
    <source>
        <strain evidence="12">ChiSjej6B24-2974</strain>
    </source>
</reference>
<dbReference type="Proteomes" id="UP000824260">
    <property type="component" value="Unassembled WGS sequence"/>
</dbReference>
<dbReference type="CDD" id="cd17574">
    <property type="entry name" value="REC_OmpR"/>
    <property type="match status" value="1"/>
</dbReference>
<keyword evidence="2 8" id="KW-0597">Phosphoprotein</keyword>
<dbReference type="Pfam" id="PF00486">
    <property type="entry name" value="Trans_reg_C"/>
    <property type="match status" value="1"/>
</dbReference>
<dbReference type="GO" id="GO:0005829">
    <property type="term" value="C:cytosol"/>
    <property type="evidence" value="ECO:0007669"/>
    <property type="project" value="TreeGrafter"/>
</dbReference>
<evidence type="ECO:0000256" key="5">
    <source>
        <dbReference type="ARBA" id="ARBA00023125"/>
    </source>
</evidence>
<dbReference type="InterPro" id="IPR036388">
    <property type="entry name" value="WH-like_DNA-bd_sf"/>
</dbReference>
<keyword evidence="4" id="KW-0805">Transcription regulation</keyword>
<dbReference type="PROSITE" id="PS50110">
    <property type="entry name" value="RESPONSE_REGULATORY"/>
    <property type="match status" value="1"/>
</dbReference>
<dbReference type="SMART" id="SM00448">
    <property type="entry name" value="REC"/>
    <property type="match status" value="1"/>
</dbReference>
<dbReference type="EMBL" id="DVFZ01000095">
    <property type="protein sequence ID" value="HIQ83353.1"/>
    <property type="molecule type" value="Genomic_DNA"/>
</dbReference>
<sequence length="249" mass="28294">MPQSFRQRGVLHEKSTLAWYTRGGGDLVRRILVVEDELEIQELLRAYLQEEGYQVETAGDGVEALSLFRRGKFDLVLLDILLPKIDGFGVCEVIRRESDVPVLMLTALDGEAEQLRGFDLRADDYVTKPFSMPVLLKKIAAILRRSGGREEREVLRCRDAILYPEERTATLAGETLELTAREFALLEAFFAHPGRVYTREALLSRVWGYDFFGDARVVDSHIKNLRRKLGVGYIETVRGVGYRGAKEDL</sequence>
<dbReference type="InterPro" id="IPR001867">
    <property type="entry name" value="OmpR/PhoB-type_DNA-bd"/>
</dbReference>
<dbReference type="FunFam" id="3.40.50.2300:FF:000001">
    <property type="entry name" value="DNA-binding response regulator PhoB"/>
    <property type="match status" value="1"/>
</dbReference>
<dbReference type="PROSITE" id="PS51755">
    <property type="entry name" value="OMPR_PHOB"/>
    <property type="match status" value="1"/>
</dbReference>
<dbReference type="GO" id="GO:0032993">
    <property type="term" value="C:protein-DNA complex"/>
    <property type="evidence" value="ECO:0007669"/>
    <property type="project" value="TreeGrafter"/>
</dbReference>
<evidence type="ECO:0000256" key="9">
    <source>
        <dbReference type="PROSITE-ProRule" id="PRU01091"/>
    </source>
</evidence>
<feature type="modified residue" description="4-aspartylphosphate" evidence="8">
    <location>
        <position position="79"/>
    </location>
</feature>
<evidence type="ECO:0000259" key="11">
    <source>
        <dbReference type="PROSITE" id="PS51755"/>
    </source>
</evidence>
<dbReference type="Gene3D" id="6.10.250.690">
    <property type="match status" value="1"/>
</dbReference>
<evidence type="ECO:0000256" key="6">
    <source>
        <dbReference type="ARBA" id="ARBA00023163"/>
    </source>
</evidence>
<dbReference type="GO" id="GO:0000976">
    <property type="term" value="F:transcription cis-regulatory region binding"/>
    <property type="evidence" value="ECO:0007669"/>
    <property type="project" value="TreeGrafter"/>
</dbReference>
<dbReference type="InterPro" id="IPR011006">
    <property type="entry name" value="CheY-like_superfamily"/>
</dbReference>
<dbReference type="Gene3D" id="3.40.50.2300">
    <property type="match status" value="1"/>
</dbReference>
<evidence type="ECO:0000256" key="2">
    <source>
        <dbReference type="ARBA" id="ARBA00022553"/>
    </source>
</evidence>
<dbReference type="GO" id="GO:0000156">
    <property type="term" value="F:phosphorelay response regulator activity"/>
    <property type="evidence" value="ECO:0007669"/>
    <property type="project" value="TreeGrafter"/>
</dbReference>
<evidence type="ECO:0000313" key="12">
    <source>
        <dbReference type="EMBL" id="HIQ83353.1"/>
    </source>
</evidence>
<name>A0A9D0ZMW3_9FIRM</name>
<dbReference type="InterPro" id="IPR039420">
    <property type="entry name" value="WalR-like"/>
</dbReference>
<comment type="caution">
    <text evidence="12">The sequence shown here is derived from an EMBL/GenBank/DDBJ whole genome shotgun (WGS) entry which is preliminary data.</text>
</comment>
<accession>A0A9D0ZMW3</accession>
<dbReference type="Gene3D" id="1.10.10.10">
    <property type="entry name" value="Winged helix-like DNA-binding domain superfamily/Winged helix DNA-binding domain"/>
    <property type="match status" value="1"/>
</dbReference>
<evidence type="ECO:0000313" key="13">
    <source>
        <dbReference type="Proteomes" id="UP000824260"/>
    </source>
</evidence>
<dbReference type="GO" id="GO:0006355">
    <property type="term" value="P:regulation of DNA-templated transcription"/>
    <property type="evidence" value="ECO:0007669"/>
    <property type="project" value="InterPro"/>
</dbReference>